<keyword evidence="12" id="KW-0812">Transmembrane</keyword>
<keyword evidence="7" id="KW-0808">Transferase</keyword>
<dbReference type="InterPro" id="IPR011815">
    <property type="entry name" value="PBP_1c"/>
</dbReference>
<evidence type="ECO:0000256" key="8">
    <source>
        <dbReference type="ARBA" id="ARBA00022801"/>
    </source>
</evidence>
<dbReference type="Gene3D" id="1.10.3810.10">
    <property type="entry name" value="Biosynthetic peptidoglycan transglycosylase-like"/>
    <property type="match status" value="1"/>
</dbReference>
<evidence type="ECO:0000259" key="13">
    <source>
        <dbReference type="Pfam" id="PF00905"/>
    </source>
</evidence>
<evidence type="ECO:0000256" key="7">
    <source>
        <dbReference type="ARBA" id="ARBA00022679"/>
    </source>
</evidence>
<feature type="domain" description="Penicillin-binding protein transpeptidase" evidence="13">
    <location>
        <begin position="424"/>
        <end position="640"/>
    </location>
</feature>
<dbReference type="InterPro" id="IPR023346">
    <property type="entry name" value="Lysozyme-like_dom_sf"/>
</dbReference>
<dbReference type="EMBL" id="CP120374">
    <property type="protein sequence ID" value="WEX91189.1"/>
    <property type="molecule type" value="Genomic_DNA"/>
</dbReference>
<evidence type="ECO:0000256" key="10">
    <source>
        <dbReference type="ARBA" id="ARBA00044770"/>
    </source>
</evidence>
<proteinExistence type="inferred from homology"/>
<evidence type="ECO:0000256" key="12">
    <source>
        <dbReference type="SAM" id="Phobius"/>
    </source>
</evidence>
<keyword evidence="17" id="KW-1185">Reference proteome</keyword>
<dbReference type="InterPro" id="IPR001264">
    <property type="entry name" value="Glyco_trans_51"/>
</dbReference>
<protein>
    <recommendedName>
        <fullName evidence="10">peptidoglycan glycosyltransferase</fullName>
        <ecNumber evidence="10">2.4.99.28</ecNumber>
    </recommendedName>
</protein>
<dbReference type="NCBIfam" id="TIGR02073">
    <property type="entry name" value="PBP_1c"/>
    <property type="match status" value="1"/>
</dbReference>
<keyword evidence="4" id="KW-0121">Carboxypeptidase</keyword>
<dbReference type="InterPro" id="IPR012338">
    <property type="entry name" value="Beta-lactam/transpept-like"/>
</dbReference>
<evidence type="ECO:0000256" key="6">
    <source>
        <dbReference type="ARBA" id="ARBA00022676"/>
    </source>
</evidence>
<dbReference type="Pfam" id="PF06832">
    <property type="entry name" value="BiPBP_C"/>
    <property type="match status" value="1"/>
</dbReference>
<evidence type="ECO:0000256" key="11">
    <source>
        <dbReference type="ARBA" id="ARBA00049902"/>
    </source>
</evidence>
<evidence type="ECO:0000313" key="17">
    <source>
        <dbReference type="Proteomes" id="UP001229355"/>
    </source>
</evidence>
<evidence type="ECO:0000256" key="3">
    <source>
        <dbReference type="ARBA" id="ARBA00007739"/>
    </source>
</evidence>
<keyword evidence="8" id="KW-0378">Hydrolase</keyword>
<organism evidence="16 17">
    <name type="scientific">Sinorhizobium garamanticum</name>
    <dbReference type="NCBI Taxonomy" id="680247"/>
    <lineage>
        <taxon>Bacteria</taxon>
        <taxon>Pseudomonadati</taxon>
        <taxon>Pseudomonadota</taxon>
        <taxon>Alphaproteobacteria</taxon>
        <taxon>Hyphomicrobiales</taxon>
        <taxon>Rhizobiaceae</taxon>
        <taxon>Sinorhizobium/Ensifer group</taxon>
        <taxon>Sinorhizobium</taxon>
    </lineage>
</organism>
<dbReference type="RefSeq" id="WP_280663154.1">
    <property type="nucleotide sequence ID" value="NZ_CP120374.1"/>
</dbReference>
<evidence type="ECO:0000259" key="15">
    <source>
        <dbReference type="Pfam" id="PF06832"/>
    </source>
</evidence>
<keyword evidence="9" id="KW-0511">Multifunctional enzyme</keyword>
<evidence type="ECO:0000256" key="5">
    <source>
        <dbReference type="ARBA" id="ARBA00022670"/>
    </source>
</evidence>
<dbReference type="InterPro" id="IPR001460">
    <property type="entry name" value="PCN-bd_Tpept"/>
</dbReference>
<comment type="catalytic activity">
    <reaction evidence="11">
        <text>[GlcNAc-(1-&gt;4)-Mur2Ac(oyl-L-Ala-gamma-D-Glu-L-Lys-D-Ala-D-Ala)](n)-di-trans,octa-cis-undecaprenyl diphosphate + beta-D-GlcNAc-(1-&gt;4)-Mur2Ac(oyl-L-Ala-gamma-D-Glu-L-Lys-D-Ala-D-Ala)-di-trans,octa-cis-undecaprenyl diphosphate = [GlcNAc-(1-&gt;4)-Mur2Ac(oyl-L-Ala-gamma-D-Glu-L-Lys-D-Ala-D-Ala)](n+1)-di-trans,octa-cis-undecaprenyl diphosphate + di-trans,octa-cis-undecaprenyl diphosphate + H(+)</text>
        <dbReference type="Rhea" id="RHEA:23708"/>
        <dbReference type="Rhea" id="RHEA-COMP:9602"/>
        <dbReference type="Rhea" id="RHEA-COMP:9603"/>
        <dbReference type="ChEBI" id="CHEBI:15378"/>
        <dbReference type="ChEBI" id="CHEBI:58405"/>
        <dbReference type="ChEBI" id="CHEBI:60033"/>
        <dbReference type="ChEBI" id="CHEBI:78435"/>
        <dbReference type="EC" id="2.4.99.28"/>
    </reaction>
</comment>
<evidence type="ECO:0000313" key="16">
    <source>
        <dbReference type="EMBL" id="WEX91189.1"/>
    </source>
</evidence>
<dbReference type="SUPFAM" id="SSF56601">
    <property type="entry name" value="beta-lactamase/transpeptidase-like"/>
    <property type="match status" value="1"/>
</dbReference>
<gene>
    <name evidence="16" type="primary">pbpC</name>
    <name evidence="16" type="ORF">PZN02_004825</name>
</gene>
<feature type="transmembrane region" description="Helical" evidence="12">
    <location>
        <begin position="123"/>
        <end position="147"/>
    </location>
</feature>
<dbReference type="Gene3D" id="3.40.710.10">
    <property type="entry name" value="DD-peptidase/beta-lactamase superfamily"/>
    <property type="match status" value="1"/>
</dbReference>
<comment type="pathway">
    <text evidence="1">Cell wall biogenesis; peptidoglycan biosynthesis.</text>
</comment>
<evidence type="ECO:0000256" key="2">
    <source>
        <dbReference type="ARBA" id="ARBA00007090"/>
    </source>
</evidence>
<reference evidence="16 17" key="1">
    <citation type="submission" date="2023-03" db="EMBL/GenBank/DDBJ databases">
        <authorList>
            <person name="Kaur S."/>
            <person name="Espinosa-Saiz D."/>
            <person name="Velazquez E."/>
            <person name="Menendez E."/>
            <person name="diCenzo G.C."/>
        </authorList>
    </citation>
    <scope>NUCLEOTIDE SEQUENCE [LARGE SCALE GENOMIC DNA]</scope>
    <source>
        <strain evidence="16 17">LMG 24692</strain>
    </source>
</reference>
<name>A0ABY8DJT9_9HYPH</name>
<dbReference type="PANTHER" id="PTHR32282">
    <property type="entry name" value="BINDING PROTEIN TRANSPEPTIDASE, PUTATIVE-RELATED"/>
    <property type="match status" value="1"/>
</dbReference>
<dbReference type="InterPro" id="IPR009647">
    <property type="entry name" value="PBP_C"/>
</dbReference>
<dbReference type="Proteomes" id="UP001229355">
    <property type="component" value="Chromosome 2"/>
</dbReference>
<evidence type="ECO:0000256" key="1">
    <source>
        <dbReference type="ARBA" id="ARBA00004752"/>
    </source>
</evidence>
<sequence length="813" mass="87188">MSLLQRLLIGLGMNGKGVALASPHSALPGISPTRGEIGEAPTCATSTSHGKVHEAHAEANVLDARALTDDTVLCGGEAEFVEDGKREARALPISPLVGEMPGRAEGGAAGTVKPDCFRHPRRLGAILIALPIVLVLTVLAALALQWADKAFPPPLDEAGTVSAEVLDKDGRLLRAFATKDGLWRLKTTVVDVDPRFLKMLIAYEDQRFREHHGVDPLALGRAALQFVTNGRIVSGASTLSMQVARLIEPRRERTLPAKLLQLLRAIQIERRLSKDQILDLYLTHAPYGGNLEGVRAASLAWFGKEPRRLSVAEAALLVALPQLPEKRRPDRNLAAAEAARKRVLGRAAVSQVIGEGEAERAALAAIPTRRLQLPAHAAHLAEVALRKEPKTLQHHTTLRRDIQRGLEAVAREGAAKLGPRVSVAMVMADVRSGEIVAEVGSADYFDPSRAGWIDMTRVTRSPGSTLKPFIYGLAFEEGLVAQETIIEDRPADFFGYRPRNFDMSYQGDVSIRQALQLSLNVPAIRLLDAVGPARLMVRFRRAEVRLALPPNEAPGLAIGLGGVGITLRDLVQLYAGLANRGWPVRLGDGIEGKAGLIDGEPLLSTVAAWHVADILSDVLPPAGSRQRGIAYKTGTSYGYRDAWSVGFDGRYVLGVWVGRPDNGAVPGLTGYGAAAPILFEGFAKSGIAITPLPDAPAGAVRIAQADLPISQRRFSMTASGLLSASAREPAPQIVFPPEGARVELGTHSGETMMPLTLKLQGGRAPFRWLANGRPLPDVTRRRTSQWLPDGGGYSTLTVIDAMGRAASVRVFVE</sequence>
<accession>A0ABY8DJT9</accession>
<dbReference type="SUPFAM" id="SSF53955">
    <property type="entry name" value="Lysozyme-like"/>
    <property type="match status" value="1"/>
</dbReference>
<feature type="domain" description="Penicillin-binding C-terminal" evidence="15">
    <location>
        <begin position="723"/>
        <end position="810"/>
    </location>
</feature>
<keyword evidence="5" id="KW-0645">Protease</keyword>
<comment type="similarity">
    <text evidence="3">In the N-terminal section; belongs to the glycosyltransferase 51 family.</text>
</comment>
<evidence type="ECO:0000256" key="9">
    <source>
        <dbReference type="ARBA" id="ARBA00023268"/>
    </source>
</evidence>
<evidence type="ECO:0000256" key="4">
    <source>
        <dbReference type="ARBA" id="ARBA00022645"/>
    </source>
</evidence>
<dbReference type="PANTHER" id="PTHR32282:SF15">
    <property type="entry name" value="PENICILLIN-BINDING PROTEIN 1C"/>
    <property type="match status" value="1"/>
</dbReference>
<comment type="similarity">
    <text evidence="2">In the C-terminal section; belongs to the transpeptidase family.</text>
</comment>
<dbReference type="EC" id="2.4.99.28" evidence="10"/>
<dbReference type="Pfam" id="PF00905">
    <property type="entry name" value="Transpeptidase"/>
    <property type="match status" value="1"/>
</dbReference>
<evidence type="ECO:0000259" key="14">
    <source>
        <dbReference type="Pfam" id="PF00912"/>
    </source>
</evidence>
<dbReference type="Pfam" id="PF00912">
    <property type="entry name" value="Transgly"/>
    <property type="match status" value="1"/>
</dbReference>
<dbReference type="InterPro" id="IPR036950">
    <property type="entry name" value="PBP_transglycosylase"/>
</dbReference>
<keyword evidence="12" id="KW-1133">Transmembrane helix</keyword>
<keyword evidence="6" id="KW-0328">Glycosyltransferase</keyword>
<keyword evidence="12" id="KW-0472">Membrane</keyword>
<dbReference type="InterPro" id="IPR050396">
    <property type="entry name" value="Glycosyltr_51/Transpeptidase"/>
</dbReference>
<feature type="domain" description="Glycosyl transferase family 51" evidence="14">
    <location>
        <begin position="180"/>
        <end position="346"/>
    </location>
</feature>